<dbReference type="Gene3D" id="1.10.287.850">
    <property type="entry name" value="HP0062-like domain"/>
    <property type="match status" value="1"/>
</dbReference>
<evidence type="ECO:0000313" key="3">
    <source>
        <dbReference type="Proteomes" id="UP000037179"/>
    </source>
</evidence>
<dbReference type="AlphaFoldDB" id="A0ABC9Z0P6"/>
<name>A0ABC9Z0P6_9NOCA</name>
<sequence>MMSEFNLGGVRFDADTVLAAAADLEAMADRLETALGADTQALAVPAAGSDKVSLAAADTLTSVGASFVTQSAGGVDELRKLAAVVRAQAHAFGQVEVDSSTDFMNL</sequence>
<comment type="caution">
    <text evidence="2">The sequence shown here is derived from an EMBL/GenBank/DDBJ whole genome shotgun (WGS) entry which is preliminary data.</text>
</comment>
<protein>
    <recommendedName>
        <fullName evidence="1">PE domain-containing protein</fullName>
    </recommendedName>
</protein>
<accession>A0ABC9Z0P6</accession>
<dbReference type="Pfam" id="PF00934">
    <property type="entry name" value="PE"/>
    <property type="match status" value="1"/>
</dbReference>
<gene>
    <name evidence="2" type="ORF">NSK11_contig00108-0021</name>
</gene>
<evidence type="ECO:0000259" key="1">
    <source>
        <dbReference type="Pfam" id="PF00934"/>
    </source>
</evidence>
<reference evidence="3" key="1">
    <citation type="submission" date="2015-07" db="EMBL/GenBank/DDBJ databases">
        <title>Nocardia seriolae U-1 whole genome shotgun sequence.</title>
        <authorList>
            <person name="Imajoh M."/>
            <person name="Fukumoto Y."/>
            <person name="Sukeda M."/>
            <person name="Yamane J."/>
            <person name="Yamasaki K."/>
            <person name="Shimizu M."/>
            <person name="Ohnishi K."/>
            <person name="Oshima S."/>
        </authorList>
    </citation>
    <scope>NUCLEOTIDE SEQUENCE [LARGE SCALE GENOMIC DNA]</scope>
    <source>
        <strain evidence="3">U-1</strain>
    </source>
</reference>
<evidence type="ECO:0000313" key="2">
    <source>
        <dbReference type="EMBL" id="GAP31258.1"/>
    </source>
</evidence>
<dbReference type="Proteomes" id="UP000037179">
    <property type="component" value="Unassembled WGS sequence"/>
</dbReference>
<organism evidence="2 3">
    <name type="scientific">Nocardia seriolae</name>
    <dbReference type="NCBI Taxonomy" id="37332"/>
    <lineage>
        <taxon>Bacteria</taxon>
        <taxon>Bacillati</taxon>
        <taxon>Actinomycetota</taxon>
        <taxon>Actinomycetes</taxon>
        <taxon>Mycobacteriales</taxon>
        <taxon>Nocardiaceae</taxon>
        <taxon>Nocardia</taxon>
    </lineage>
</organism>
<feature type="domain" description="PE" evidence="1">
    <location>
        <begin position="11"/>
        <end position="97"/>
    </location>
</feature>
<proteinExistence type="predicted"/>
<keyword evidence="3" id="KW-1185">Reference proteome</keyword>
<reference evidence="2 3" key="2">
    <citation type="journal article" date="2016" name="Genome Announc.">
        <title>Draft Genome Sequence of Erythromycin- and Oxytetracycline-Sensitive Nocardia seriolae Strain U-1 (NBRC 110359).</title>
        <authorList>
            <person name="Imajoh M."/>
            <person name="Sukeda M."/>
            <person name="Shimizu M."/>
            <person name="Yamane J."/>
            <person name="Ohnishi K."/>
            <person name="Oshima S."/>
        </authorList>
    </citation>
    <scope>NUCLEOTIDE SEQUENCE [LARGE SCALE GENOMIC DNA]</scope>
    <source>
        <strain evidence="2 3">U-1</strain>
    </source>
</reference>
<dbReference type="InterPro" id="IPR000084">
    <property type="entry name" value="PE-PGRS_N"/>
</dbReference>
<dbReference type="EMBL" id="BBYQ01000108">
    <property type="protein sequence ID" value="GAP31258.1"/>
    <property type="molecule type" value="Genomic_DNA"/>
</dbReference>